<evidence type="ECO:0000313" key="1">
    <source>
        <dbReference type="EMBL" id="JAT87549.1"/>
    </source>
</evidence>
<organism evidence="1">
    <name type="scientific">Pectinophora gossypiella</name>
    <name type="common">Cotton pink bollworm</name>
    <name type="synonym">Depressaria gossypiella</name>
    <dbReference type="NCBI Taxonomy" id="13191"/>
    <lineage>
        <taxon>Eukaryota</taxon>
        <taxon>Metazoa</taxon>
        <taxon>Ecdysozoa</taxon>
        <taxon>Arthropoda</taxon>
        <taxon>Hexapoda</taxon>
        <taxon>Insecta</taxon>
        <taxon>Pterygota</taxon>
        <taxon>Neoptera</taxon>
        <taxon>Endopterygota</taxon>
        <taxon>Lepidoptera</taxon>
        <taxon>Glossata</taxon>
        <taxon>Ditrysia</taxon>
        <taxon>Gelechioidea</taxon>
        <taxon>Gelechiidae</taxon>
        <taxon>Apatetrinae</taxon>
        <taxon>Pectinophora</taxon>
    </lineage>
</organism>
<proteinExistence type="predicted"/>
<reference evidence="1" key="1">
    <citation type="submission" date="2015-09" db="EMBL/GenBank/DDBJ databases">
        <title>De novo assembly of Pectinophora gossypiella (Pink Bollworm) gut transcriptome.</title>
        <authorList>
            <person name="Tassone E.E."/>
        </authorList>
    </citation>
    <scope>NUCLEOTIDE SEQUENCE</scope>
</reference>
<gene>
    <name evidence="1" type="ORF">g.5274</name>
</gene>
<dbReference type="OrthoDB" id="73997at2759"/>
<name>A0A1E1WKK0_PECGO</name>
<accession>A0A1E1WKK0</accession>
<dbReference type="EMBL" id="GDQN01003505">
    <property type="protein sequence ID" value="JAT87549.1"/>
    <property type="molecule type" value="Transcribed_RNA"/>
</dbReference>
<feature type="non-terminal residue" evidence="1">
    <location>
        <position position="169"/>
    </location>
</feature>
<protein>
    <submittedName>
        <fullName evidence="1">Uncharacterized protein</fullName>
    </submittedName>
</protein>
<dbReference type="AlphaFoldDB" id="A0A1E1WKK0"/>
<sequence length="169" mass="18950">MNGLALRISSAGRRKSKNSYVFAPVDISKFIAESLVTKSSHVEIFTHSSNADEQLTILKNIVNEIATEQLCDHEDNTQALIQFLAIVFFHTEAKHPVKYFITRQITKNLNLQQAFSDSLADQINNVISVQTCLYKDYINVVSKLILCIENFPAGSAALKNIELTLAEYL</sequence>